<name>A0ABU8V2T3_9NEIS</name>
<dbReference type="EMBL" id="JAVFJF020000021">
    <property type="protein sequence ID" value="MEJ8675379.1"/>
    <property type="molecule type" value="Genomic_DNA"/>
</dbReference>
<dbReference type="Proteomes" id="UP001224516">
    <property type="component" value="Unassembled WGS sequence"/>
</dbReference>
<evidence type="ECO:0000313" key="3">
    <source>
        <dbReference type="Proteomes" id="UP001224516"/>
    </source>
</evidence>
<gene>
    <name evidence="2" type="ORF">QCL97_011640</name>
</gene>
<keyword evidence="1" id="KW-0472">Membrane</keyword>
<sequence length="123" mass="13526">MSQIGIAYDAYDCRLTYSARVTAAKMEFERIKNQPVPHRKASPSSNPLDNDPQLDAFANQFKAAGALGYEESSLKNCIPGHIGYSIFTIALGVVGTIILWCVCFILGGSFWKPPKIQNQAKQD</sequence>
<proteinExistence type="predicted"/>
<organism evidence="2 3">
    <name type="scientific">Chromobacterium amazonense</name>
    <dbReference type="NCBI Taxonomy" id="1382803"/>
    <lineage>
        <taxon>Bacteria</taxon>
        <taxon>Pseudomonadati</taxon>
        <taxon>Pseudomonadota</taxon>
        <taxon>Betaproteobacteria</taxon>
        <taxon>Neisseriales</taxon>
        <taxon>Chromobacteriaceae</taxon>
        <taxon>Chromobacterium</taxon>
    </lineage>
</organism>
<reference evidence="2 3" key="1">
    <citation type="submission" date="2023-12" db="EMBL/GenBank/DDBJ databases">
        <title>Evaluation and characterization of a potential secondary metabolite violacein from indigenous Chromobacterium amazonense SAM215.</title>
        <authorList>
            <person name="Tarafdar M.R."/>
            <person name="Abedin S.M."/>
            <person name="Atiqua A."/>
            <person name="Saha A."/>
            <person name="Khan S.N."/>
        </authorList>
    </citation>
    <scope>NUCLEOTIDE SEQUENCE [LARGE SCALE GENOMIC DNA]</scope>
    <source>
        <strain evidence="2 3">SAM215</strain>
    </source>
</reference>
<keyword evidence="1" id="KW-1133">Transmembrane helix</keyword>
<comment type="caution">
    <text evidence="2">The sequence shown here is derived from an EMBL/GenBank/DDBJ whole genome shotgun (WGS) entry which is preliminary data.</text>
</comment>
<keyword evidence="3" id="KW-1185">Reference proteome</keyword>
<evidence type="ECO:0000256" key="1">
    <source>
        <dbReference type="SAM" id="Phobius"/>
    </source>
</evidence>
<evidence type="ECO:0000313" key="2">
    <source>
        <dbReference type="EMBL" id="MEJ8675379.1"/>
    </source>
</evidence>
<accession>A0ABU8V2T3</accession>
<protein>
    <recommendedName>
        <fullName evidence="4">PepSY domain-containing protein</fullName>
    </recommendedName>
</protein>
<keyword evidence="1" id="KW-0812">Transmembrane</keyword>
<feature type="transmembrane region" description="Helical" evidence="1">
    <location>
        <begin position="82"/>
        <end position="111"/>
    </location>
</feature>
<evidence type="ECO:0008006" key="4">
    <source>
        <dbReference type="Google" id="ProtNLM"/>
    </source>
</evidence>
<dbReference type="RefSeq" id="WP_307912285.1">
    <property type="nucleotide sequence ID" value="NZ_JAVFJF020000021.1"/>
</dbReference>